<protein>
    <submittedName>
        <fullName evidence="2">Uncharacterized protein</fullName>
    </submittedName>
</protein>
<keyword evidence="1" id="KW-1133">Transmembrane helix</keyword>
<gene>
    <name evidence="2" type="ORF">GCM10009745_26000</name>
</gene>
<keyword evidence="1" id="KW-0472">Membrane</keyword>
<dbReference type="RefSeq" id="WP_344149902.1">
    <property type="nucleotide sequence ID" value="NZ_BAAANF010000008.1"/>
</dbReference>
<name>A0ABP4T1E4_9ACTN</name>
<reference evidence="3" key="1">
    <citation type="journal article" date="2019" name="Int. J. Syst. Evol. Microbiol.">
        <title>The Global Catalogue of Microorganisms (GCM) 10K type strain sequencing project: providing services to taxonomists for standard genome sequencing and annotation.</title>
        <authorList>
            <consortium name="The Broad Institute Genomics Platform"/>
            <consortium name="The Broad Institute Genome Sequencing Center for Infectious Disease"/>
            <person name="Wu L."/>
            <person name="Ma J."/>
        </authorList>
    </citation>
    <scope>NUCLEOTIDE SEQUENCE [LARGE SCALE GENOMIC DNA]</scope>
    <source>
        <strain evidence="3">JCM 14307</strain>
    </source>
</reference>
<keyword evidence="1" id="KW-0812">Transmembrane</keyword>
<proteinExistence type="predicted"/>
<organism evidence="2 3">
    <name type="scientific">Kribbella yunnanensis</name>
    <dbReference type="NCBI Taxonomy" id="190194"/>
    <lineage>
        <taxon>Bacteria</taxon>
        <taxon>Bacillati</taxon>
        <taxon>Actinomycetota</taxon>
        <taxon>Actinomycetes</taxon>
        <taxon>Propionibacteriales</taxon>
        <taxon>Kribbellaceae</taxon>
        <taxon>Kribbella</taxon>
    </lineage>
</organism>
<dbReference type="Proteomes" id="UP001500280">
    <property type="component" value="Unassembled WGS sequence"/>
</dbReference>
<dbReference type="PROSITE" id="PS51257">
    <property type="entry name" value="PROKAR_LIPOPROTEIN"/>
    <property type="match status" value="1"/>
</dbReference>
<accession>A0ABP4T1E4</accession>
<feature type="transmembrane region" description="Helical" evidence="1">
    <location>
        <begin position="12"/>
        <end position="33"/>
    </location>
</feature>
<feature type="transmembrane region" description="Helical" evidence="1">
    <location>
        <begin position="39"/>
        <end position="59"/>
    </location>
</feature>
<keyword evidence="3" id="KW-1185">Reference proteome</keyword>
<evidence type="ECO:0000313" key="3">
    <source>
        <dbReference type="Proteomes" id="UP001500280"/>
    </source>
</evidence>
<evidence type="ECO:0000256" key="1">
    <source>
        <dbReference type="SAM" id="Phobius"/>
    </source>
</evidence>
<evidence type="ECO:0000313" key="2">
    <source>
        <dbReference type="EMBL" id="GAA1680746.1"/>
    </source>
</evidence>
<dbReference type="EMBL" id="BAAANF010000008">
    <property type="protein sequence ID" value="GAA1680746.1"/>
    <property type="molecule type" value="Genomic_DNA"/>
</dbReference>
<sequence length="62" mass="6054">MNQSRGLLSVRAVVILLIASVVGCIAGTLAFLAGQPLAAAVLVGGGSAGGTLGLAHTLIQER</sequence>
<comment type="caution">
    <text evidence="2">The sequence shown here is derived from an EMBL/GenBank/DDBJ whole genome shotgun (WGS) entry which is preliminary data.</text>
</comment>